<dbReference type="PROSITE" id="PS50102">
    <property type="entry name" value="RRM"/>
    <property type="match status" value="2"/>
</dbReference>
<dbReference type="SMART" id="SM00361">
    <property type="entry name" value="RRM_1"/>
    <property type="match status" value="2"/>
</dbReference>
<dbReference type="InterPro" id="IPR003954">
    <property type="entry name" value="RRM_euk-type"/>
</dbReference>
<dbReference type="PANTHER" id="PTHR48025:SF17">
    <property type="entry name" value="28 KDA RIBONUCLEOPROTEIN, CHLOROPLASTIC"/>
    <property type="match status" value="1"/>
</dbReference>
<evidence type="ECO:0000313" key="5">
    <source>
        <dbReference type="EMBL" id="OAY72126.1"/>
    </source>
</evidence>
<evidence type="ECO:0000256" key="2">
    <source>
        <dbReference type="PROSITE-ProRule" id="PRU00176"/>
    </source>
</evidence>
<feature type="region of interest" description="Disordered" evidence="3">
    <location>
        <begin position="250"/>
        <end position="272"/>
    </location>
</feature>
<dbReference type="Proteomes" id="UP000092600">
    <property type="component" value="Unassembled WGS sequence"/>
</dbReference>
<accession>A0A199V5G3</accession>
<feature type="compositionally biased region" description="Pro residues" evidence="3">
    <location>
        <begin position="1"/>
        <end position="14"/>
    </location>
</feature>
<dbReference type="InterPro" id="IPR012677">
    <property type="entry name" value="Nucleotide-bd_a/b_plait_sf"/>
</dbReference>
<dbReference type="Gene3D" id="3.30.70.330">
    <property type="match status" value="2"/>
</dbReference>
<feature type="domain" description="RRM" evidence="4">
    <location>
        <begin position="77"/>
        <end position="154"/>
    </location>
</feature>
<dbReference type="InterPro" id="IPR000504">
    <property type="entry name" value="RRM_dom"/>
</dbReference>
<evidence type="ECO:0000313" key="6">
    <source>
        <dbReference type="Proteomes" id="UP000092600"/>
    </source>
</evidence>
<protein>
    <submittedName>
        <fullName evidence="5">RNA-binding protein CP33, chloroplastic</fullName>
    </submittedName>
</protein>
<dbReference type="STRING" id="4615.A0A199V5G3"/>
<organism evidence="5 6">
    <name type="scientific">Ananas comosus</name>
    <name type="common">Pineapple</name>
    <name type="synonym">Ananas ananas</name>
    <dbReference type="NCBI Taxonomy" id="4615"/>
    <lineage>
        <taxon>Eukaryota</taxon>
        <taxon>Viridiplantae</taxon>
        <taxon>Streptophyta</taxon>
        <taxon>Embryophyta</taxon>
        <taxon>Tracheophyta</taxon>
        <taxon>Spermatophyta</taxon>
        <taxon>Magnoliopsida</taxon>
        <taxon>Liliopsida</taxon>
        <taxon>Poales</taxon>
        <taxon>Bromeliaceae</taxon>
        <taxon>Bromelioideae</taxon>
        <taxon>Ananas</taxon>
    </lineage>
</organism>
<proteinExistence type="predicted"/>
<feature type="domain" description="RRM" evidence="4">
    <location>
        <begin position="169"/>
        <end position="247"/>
    </location>
</feature>
<dbReference type="CDD" id="cd00590">
    <property type="entry name" value="RRM_SF"/>
    <property type="match status" value="1"/>
</dbReference>
<dbReference type="GO" id="GO:1901259">
    <property type="term" value="P:chloroplast rRNA processing"/>
    <property type="evidence" value="ECO:0007669"/>
    <property type="project" value="TreeGrafter"/>
</dbReference>
<feature type="region of interest" description="Disordered" evidence="3">
    <location>
        <begin position="1"/>
        <end position="20"/>
    </location>
</feature>
<keyword evidence="1 2" id="KW-0694">RNA-binding</keyword>
<comment type="caution">
    <text evidence="5">The sequence shown here is derived from an EMBL/GenBank/DDBJ whole genome shotgun (WGS) entry which is preliminary data.</text>
</comment>
<name>A0A199V5G3_ANACO</name>
<gene>
    <name evidence="5" type="ORF">ACMD2_21488</name>
</gene>
<dbReference type="GO" id="GO:0003729">
    <property type="term" value="F:mRNA binding"/>
    <property type="evidence" value="ECO:0007669"/>
    <property type="project" value="TreeGrafter"/>
</dbReference>
<dbReference type="InterPro" id="IPR050502">
    <property type="entry name" value="Euk_RNA-bind_prot"/>
</dbReference>
<dbReference type="AlphaFoldDB" id="A0A199V5G3"/>
<sequence>MALPLLRPPPPPSSPFSKTSHTRLISFSFSSSPSSSPQISIAKIWGRGSSTSAATSSSSSTAEATTVTEVDSGENRRRLIAQNIPWNCTAEDIRDLFEKHGAVIDVELSMYNSSKNRGLAFVTMASEEEALAALNNLNSSELDGRIIKVEFARSLKKQPAAPTVPVQKYNVFVGNLSWRVRSRDLQELFSANRNVLSAEVIFQSNPRRSAGYGFVSFASKEEAEAAIATYNGKRFMGRPIRLVLGKLHADDSGKEPDAAEQPEEAPNELSVS</sequence>
<dbReference type="GO" id="GO:0009535">
    <property type="term" value="C:chloroplast thylakoid membrane"/>
    <property type="evidence" value="ECO:0007669"/>
    <property type="project" value="TreeGrafter"/>
</dbReference>
<evidence type="ECO:0000256" key="3">
    <source>
        <dbReference type="SAM" id="MobiDB-lite"/>
    </source>
</evidence>
<evidence type="ECO:0000259" key="4">
    <source>
        <dbReference type="PROSITE" id="PS50102"/>
    </source>
</evidence>
<dbReference type="SUPFAM" id="SSF54928">
    <property type="entry name" value="RNA-binding domain, RBD"/>
    <property type="match status" value="1"/>
</dbReference>
<dbReference type="SMART" id="SM00360">
    <property type="entry name" value="RRM"/>
    <property type="match status" value="2"/>
</dbReference>
<dbReference type="PANTHER" id="PTHR48025">
    <property type="entry name" value="OS02G0815200 PROTEIN"/>
    <property type="match status" value="1"/>
</dbReference>
<dbReference type="InterPro" id="IPR035979">
    <property type="entry name" value="RBD_domain_sf"/>
</dbReference>
<dbReference type="EMBL" id="LSRQ01003224">
    <property type="protein sequence ID" value="OAY72126.1"/>
    <property type="molecule type" value="Genomic_DNA"/>
</dbReference>
<reference evidence="5 6" key="1">
    <citation type="journal article" date="2016" name="DNA Res.">
        <title>The draft genome of MD-2 pineapple using hybrid error correction of long reads.</title>
        <authorList>
            <person name="Redwan R.M."/>
            <person name="Saidin A."/>
            <person name="Kumar S.V."/>
        </authorList>
    </citation>
    <scope>NUCLEOTIDE SEQUENCE [LARGE SCALE GENOMIC DNA]</scope>
    <source>
        <strain evidence="6">cv. MD2</strain>
        <tissue evidence="5">Leaf</tissue>
    </source>
</reference>
<evidence type="ECO:0000256" key="1">
    <source>
        <dbReference type="ARBA" id="ARBA00022884"/>
    </source>
</evidence>
<dbReference type="Pfam" id="PF00076">
    <property type="entry name" value="RRM_1"/>
    <property type="match status" value="2"/>
</dbReference>